<evidence type="ECO:0000313" key="3">
    <source>
        <dbReference type="Proteomes" id="UP000095597"/>
    </source>
</evidence>
<feature type="domain" description="DUF1653" evidence="1">
    <location>
        <begin position="86"/>
        <end position="148"/>
    </location>
</feature>
<evidence type="ECO:0000259" key="1">
    <source>
        <dbReference type="Pfam" id="PF07866"/>
    </source>
</evidence>
<sequence>MAKIFKVSGYIVDVNGDSNADEVIAEVSSDFDGMINQHIHVEEADIGKWNDESPLNYDNCDLADCEKYFKRKVPVDNDRNVMAGQVYRHFKGHTVKVLHIAQDTEAPGQFYVVYECEDGAIWSRSYGMFVSEVDHVKYPNAKQKYRFELMESDKNETD</sequence>
<dbReference type="AlphaFoldDB" id="A0A173RC15"/>
<dbReference type="Proteomes" id="UP000095597">
    <property type="component" value="Unassembled WGS sequence"/>
</dbReference>
<dbReference type="InterPro" id="IPR037135">
    <property type="entry name" value="DUF1653-like_dom_sf"/>
</dbReference>
<organism evidence="2 3">
    <name type="scientific">Dorea longicatena</name>
    <dbReference type="NCBI Taxonomy" id="88431"/>
    <lineage>
        <taxon>Bacteria</taxon>
        <taxon>Bacillati</taxon>
        <taxon>Bacillota</taxon>
        <taxon>Clostridia</taxon>
        <taxon>Lachnospirales</taxon>
        <taxon>Lachnospiraceae</taxon>
        <taxon>Dorea</taxon>
    </lineage>
</organism>
<dbReference type="EMBL" id="CYXO01000002">
    <property type="protein sequence ID" value="CUM75411.1"/>
    <property type="molecule type" value="Genomic_DNA"/>
</dbReference>
<dbReference type="InterPro" id="IPR023387">
    <property type="entry name" value="DUF1653-like_dom"/>
</dbReference>
<dbReference type="Pfam" id="PF07866">
    <property type="entry name" value="DUF1653"/>
    <property type="match status" value="1"/>
</dbReference>
<proteinExistence type="predicted"/>
<gene>
    <name evidence="2" type="ORF">ERS852573_00368</name>
</gene>
<evidence type="ECO:0000313" key="2">
    <source>
        <dbReference type="EMBL" id="CUM75411.1"/>
    </source>
</evidence>
<reference evidence="2 3" key="1">
    <citation type="submission" date="2015-09" db="EMBL/GenBank/DDBJ databases">
        <authorList>
            <consortium name="Pathogen Informatics"/>
        </authorList>
    </citation>
    <scope>NUCLEOTIDE SEQUENCE [LARGE SCALE GENOMIC DNA]</scope>
    <source>
        <strain evidence="2 3">2789STDY5834961</strain>
    </source>
</reference>
<accession>A0A173RC15</accession>
<dbReference type="RefSeq" id="WP_242856317.1">
    <property type="nucleotide sequence ID" value="NZ_CYXO01000002.1"/>
</dbReference>
<dbReference type="Gene3D" id="2.30.30.320">
    <property type="entry name" value="DUF1653-like domain"/>
    <property type="match status" value="1"/>
</dbReference>
<name>A0A173RC15_9FIRM</name>
<protein>
    <submittedName>
        <fullName evidence="2">Uncharacterized protein conserved in bacteria</fullName>
    </submittedName>
</protein>